<feature type="compositionally biased region" description="Polar residues" evidence="1">
    <location>
        <begin position="131"/>
        <end position="140"/>
    </location>
</feature>
<dbReference type="Proteomes" id="UP000075901">
    <property type="component" value="Unassembled WGS sequence"/>
</dbReference>
<organism evidence="3 4">
    <name type="scientific">Anopheles maculatus</name>
    <dbReference type="NCBI Taxonomy" id="74869"/>
    <lineage>
        <taxon>Eukaryota</taxon>
        <taxon>Metazoa</taxon>
        <taxon>Ecdysozoa</taxon>
        <taxon>Arthropoda</taxon>
        <taxon>Hexapoda</taxon>
        <taxon>Insecta</taxon>
        <taxon>Pterygota</taxon>
        <taxon>Neoptera</taxon>
        <taxon>Endopterygota</taxon>
        <taxon>Diptera</taxon>
        <taxon>Nematocera</taxon>
        <taxon>Culicoidea</taxon>
        <taxon>Culicidae</taxon>
        <taxon>Anophelinae</taxon>
        <taxon>Anopheles</taxon>
        <taxon>Anopheles maculatus group</taxon>
    </lineage>
</organism>
<evidence type="ECO:0000313" key="3">
    <source>
        <dbReference type="EnsemblMetazoa" id="AMAM010051-PA"/>
    </source>
</evidence>
<accession>A0A182SN34</accession>
<protein>
    <submittedName>
        <fullName evidence="3">Uncharacterized protein</fullName>
    </submittedName>
</protein>
<evidence type="ECO:0000256" key="1">
    <source>
        <dbReference type="SAM" id="MobiDB-lite"/>
    </source>
</evidence>
<evidence type="ECO:0000313" key="4">
    <source>
        <dbReference type="Proteomes" id="UP000075901"/>
    </source>
</evidence>
<keyword evidence="2" id="KW-1133">Transmembrane helix</keyword>
<feature type="compositionally biased region" description="Low complexity" evidence="1">
    <location>
        <begin position="82"/>
        <end position="124"/>
    </location>
</feature>
<dbReference type="VEuPathDB" id="VectorBase:AMAM010051"/>
<dbReference type="EnsemblMetazoa" id="AMAM010051-RA">
    <property type="protein sequence ID" value="AMAM010051-PA"/>
    <property type="gene ID" value="AMAM010051"/>
</dbReference>
<sequence length="178" mass="18384">MRWFKRSAESPKLLSLSPLRHSESGNVYGGNEPSGLLLLHDPDHPPTIRRRSAGDGGGIFGPNPAGGPVEELPGPAVGIANSPSSSSTTSGSSGSSGSSPSTTSNSSSTTTSSSSPFSYTSDSSSGGGQKILQSGTATTPRKSRIGMCTRLMLISGLLLGYFFGTLRNLPILERKNRK</sequence>
<keyword evidence="2" id="KW-0472">Membrane</keyword>
<keyword evidence="2" id="KW-0812">Transmembrane</keyword>
<feature type="region of interest" description="Disordered" evidence="1">
    <location>
        <begin position="17"/>
        <end position="140"/>
    </location>
</feature>
<keyword evidence="4" id="KW-1185">Reference proteome</keyword>
<dbReference type="AlphaFoldDB" id="A0A182SN34"/>
<evidence type="ECO:0000256" key="2">
    <source>
        <dbReference type="SAM" id="Phobius"/>
    </source>
</evidence>
<feature type="transmembrane region" description="Helical" evidence="2">
    <location>
        <begin position="151"/>
        <end position="169"/>
    </location>
</feature>
<reference evidence="4" key="1">
    <citation type="submission" date="2013-09" db="EMBL/GenBank/DDBJ databases">
        <title>The Genome Sequence of Anopheles maculatus species B.</title>
        <authorList>
            <consortium name="The Broad Institute Genomics Platform"/>
            <person name="Neafsey D.E."/>
            <person name="Besansky N."/>
            <person name="Howell P."/>
            <person name="Walton C."/>
            <person name="Young S.K."/>
            <person name="Zeng Q."/>
            <person name="Gargeya S."/>
            <person name="Fitzgerald M."/>
            <person name="Haas B."/>
            <person name="Abouelleil A."/>
            <person name="Allen A.W."/>
            <person name="Alvarado L."/>
            <person name="Arachchi H.M."/>
            <person name="Berlin A.M."/>
            <person name="Chapman S.B."/>
            <person name="Gainer-Dewar J."/>
            <person name="Goldberg J."/>
            <person name="Griggs A."/>
            <person name="Gujja S."/>
            <person name="Hansen M."/>
            <person name="Howarth C."/>
            <person name="Imamovic A."/>
            <person name="Ireland A."/>
            <person name="Larimer J."/>
            <person name="McCowan C."/>
            <person name="Murphy C."/>
            <person name="Pearson M."/>
            <person name="Poon T.W."/>
            <person name="Priest M."/>
            <person name="Roberts A."/>
            <person name="Saif S."/>
            <person name="Shea T."/>
            <person name="Sisk P."/>
            <person name="Sykes S."/>
            <person name="Wortman J."/>
            <person name="Nusbaum C."/>
            <person name="Birren B."/>
        </authorList>
    </citation>
    <scope>NUCLEOTIDE SEQUENCE [LARGE SCALE GENOMIC DNA]</scope>
    <source>
        <strain evidence="4">maculatus3</strain>
    </source>
</reference>
<proteinExistence type="predicted"/>
<reference evidence="3" key="2">
    <citation type="submission" date="2020-05" db="UniProtKB">
        <authorList>
            <consortium name="EnsemblMetazoa"/>
        </authorList>
    </citation>
    <scope>IDENTIFICATION</scope>
    <source>
        <strain evidence="3">maculatus3</strain>
    </source>
</reference>
<name>A0A182SN34_9DIPT</name>